<sequence length="1581" mass="177722">MLKNLVNLILDAGHPHKFNETEPEEQGIENYRYRPTYGNFLPGGADPESYLEDLADIEKESAGEERPSEETKSESLKQWYLERTFKKIEVELKEPGKSPVVPIIRNILNEIFQNHLIDQLNVLTLSQSHLWDIPHAGHKPFAQKSIQSVDKRMDLLVSEADVTVVVALTDRNANENRYNTITCLANISFPEHYSGEKPSVHSTTLDRNPVDHNKSGETTSICHPTACKLNRYATEVAKLILQGIKQKLDKEMENPFLAHNIVVSDRNPSQTVNTVLSIMSTKDTIEGILSDICEKTLDENNVLLAESTLNKCNTSGKHLEANSETNAKCANKAVPMLLVPKSCVAMISSDMVNIVLQSLTSAIMLGVNAKDSISPKLPLMFSGVCPKSEHQQSPVMDPVNEGKREIHPFARKGRDVQLKSVYSDDNQTTVLKKQDAKKYASDPCEENAHFITKTILNRLKSFATERIDFLLTLDSQTREKPYVFPELTNYKQNDSLFLEANQMPSDVSIPKISTARTILGQDVTDYTFAKYREKHRPSIHISQGSLREYADIIASTILMLIKNDIDLEIQKMYSYPNNTSFQENIIVRGELEASGSDELLVNPSYFQDLKQAERSVPPEHVILQVCPSTGIRSMTSLENTLLQTSPLQVGEELAQKVLKKITNFVLQNLEENLSPKDQSDEMQSLRPCSSKASSKGSPNASFKTHFKAKSKVLSLPKLGTKPHLEPSGAKAKNKTKLSPREKTLRGSQSNTGIGLPYLLSTGDAKNSLVRKKIPTAELKMYAKDIVSNILETIGNLSCKSRSPFVFGECFFAARESLPKEDIFKQMLDKWQTESNDIENEKYKLLMIAETVLNEISMKTKELEQSVSLLNLSLLDACESRYNFKRAAFRTAGSQVQINIFGQEIVKKLFEKLEVYFMTQMFITDGEEMLESKKETTTRNQGGSLTTNILNSVPTYNTKLKDKVFGGSSHQIAQEIMEGVLNTLESFADLQFKHISTYAFSEIVKIPIENFFAVQQKPLMKTILPKLQQLNMFPDESKSSTMISQENMKTTLRQLHSFHSELLTYTANTVNNMLGIIKNKLDKEKCQMEPSSSQIISTLMDQCTHFYESMIKSHPKENLLQLAENANTANWHRFVTGMGMFTSKSKGVSCGDDLPQIPGLYFYSEEDRKVKDKISSNLSSYVRYSAGDIPKSRKPLEGLESELKPLYSRSEGQGLSHFDQATKGNSSLPEGSILQKPSHKSGDSVQAAPEHSTSFIEMEEDQELGPQEIHLVARYVTTAVVTHFKNFEARVSIVSTPLRKKYESKQPLKDINYDSSLYQFCEHLTELVISYIISSIYDCTEDGETKQKSLENQDAAFSKVILVHSQVFASWSISVRGLALNISEIIIQILINSDILKEDITQQVVSVKTKYIYCPRVAAADFGDLFQDLLIGVIYVLSKEIGIKHQHGSRGRNKPLSMLKSHSLPICNKTKTMKRQTCPRGWESAPTQQINQLVQKNKLNSLACKLGTLAGSLKTHESKEVVNKIFNIVFNLFLPDECPNWDVNSNKIPRKMFLSSNNQQSLRMPRNNPGLSPKSAFLLNVV</sequence>
<reference evidence="2 3" key="1">
    <citation type="submission" date="2019-01" db="EMBL/GenBank/DDBJ databases">
        <authorList>
            <person name="Alioto T."/>
            <person name="Alioto T."/>
        </authorList>
    </citation>
    <scope>NUCLEOTIDE SEQUENCE [LARGE SCALE GENOMIC DNA]</scope>
</reference>
<dbReference type="PANTHER" id="PTHR47315:SF3">
    <property type="entry name" value="FIBROUS SHEATH-INTERACTING PROTEIN 2-LIKE"/>
    <property type="match status" value="1"/>
</dbReference>
<organism evidence="2 3">
    <name type="scientific">Lynx pardinus</name>
    <name type="common">Iberian lynx</name>
    <name type="synonym">Felis pardina</name>
    <dbReference type="NCBI Taxonomy" id="191816"/>
    <lineage>
        <taxon>Eukaryota</taxon>
        <taxon>Metazoa</taxon>
        <taxon>Chordata</taxon>
        <taxon>Craniata</taxon>
        <taxon>Vertebrata</taxon>
        <taxon>Euteleostomi</taxon>
        <taxon>Mammalia</taxon>
        <taxon>Eutheria</taxon>
        <taxon>Laurasiatheria</taxon>
        <taxon>Carnivora</taxon>
        <taxon>Feliformia</taxon>
        <taxon>Felidae</taxon>
        <taxon>Felinae</taxon>
        <taxon>Lynx</taxon>
    </lineage>
</organism>
<name>A0A485NJY2_LYNPA</name>
<accession>A0A485NJY2</accession>
<dbReference type="InterPro" id="IPR038891">
    <property type="entry name" value="FSIP2"/>
</dbReference>
<feature type="compositionally biased region" description="Polar residues" evidence="1">
    <location>
        <begin position="686"/>
        <end position="702"/>
    </location>
</feature>
<evidence type="ECO:0008006" key="4">
    <source>
        <dbReference type="Google" id="ProtNLM"/>
    </source>
</evidence>
<keyword evidence="3" id="KW-1185">Reference proteome</keyword>
<gene>
    <name evidence="2" type="ORF">LYPA_23C000046</name>
</gene>
<protein>
    <recommendedName>
        <fullName evidence="4">Fibrous sheath-interacting protein 2</fullName>
    </recommendedName>
</protein>
<feature type="region of interest" description="Disordered" evidence="1">
    <location>
        <begin position="1215"/>
        <end position="1250"/>
    </location>
</feature>
<proteinExistence type="predicted"/>
<feature type="region of interest" description="Disordered" evidence="1">
    <location>
        <begin position="717"/>
        <end position="748"/>
    </location>
</feature>
<dbReference type="Proteomes" id="UP000386466">
    <property type="component" value="Unassembled WGS sequence"/>
</dbReference>
<dbReference type="EMBL" id="CAAGRJ010017211">
    <property type="protein sequence ID" value="VFV32663.1"/>
    <property type="molecule type" value="Genomic_DNA"/>
</dbReference>
<evidence type="ECO:0000256" key="1">
    <source>
        <dbReference type="SAM" id="MobiDB-lite"/>
    </source>
</evidence>
<feature type="region of interest" description="Disordered" evidence="1">
    <location>
        <begin position="675"/>
        <end position="702"/>
    </location>
</feature>
<evidence type="ECO:0000313" key="2">
    <source>
        <dbReference type="EMBL" id="VFV32663.1"/>
    </source>
</evidence>
<evidence type="ECO:0000313" key="3">
    <source>
        <dbReference type="Proteomes" id="UP000386466"/>
    </source>
</evidence>
<dbReference type="PANTHER" id="PTHR47315">
    <property type="entry name" value="FIBROUS SHEATH INTERACTING PROTEIN 2"/>
    <property type="match status" value="1"/>
</dbReference>